<dbReference type="AlphaFoldDB" id="A0A941AKT2"/>
<feature type="region of interest" description="Disordered" evidence="1">
    <location>
        <begin position="1"/>
        <end position="21"/>
    </location>
</feature>
<reference evidence="2" key="1">
    <citation type="submission" date="2021-02" db="EMBL/GenBank/DDBJ databases">
        <title>Draft genome sequence of Microbispora sp. RL4-1S isolated from rice leaves in Thailand.</title>
        <authorList>
            <person name="Muangham S."/>
            <person name="Duangmal K."/>
        </authorList>
    </citation>
    <scope>NUCLEOTIDE SEQUENCE</scope>
    <source>
        <strain evidence="2">RL4-1S</strain>
    </source>
</reference>
<evidence type="ECO:0000256" key="1">
    <source>
        <dbReference type="SAM" id="MobiDB-lite"/>
    </source>
</evidence>
<organism evidence="2 3">
    <name type="scientific">Microbispora oryzae</name>
    <dbReference type="NCBI Taxonomy" id="2806554"/>
    <lineage>
        <taxon>Bacteria</taxon>
        <taxon>Bacillati</taxon>
        <taxon>Actinomycetota</taxon>
        <taxon>Actinomycetes</taxon>
        <taxon>Streptosporangiales</taxon>
        <taxon>Streptosporangiaceae</taxon>
        <taxon>Microbispora</taxon>
    </lineage>
</organism>
<feature type="compositionally biased region" description="Polar residues" evidence="1">
    <location>
        <begin position="1"/>
        <end position="11"/>
    </location>
</feature>
<protein>
    <submittedName>
        <fullName evidence="2">Uncharacterized protein</fullName>
    </submittedName>
</protein>
<name>A0A941AKT2_9ACTN</name>
<gene>
    <name evidence="2" type="ORF">JOL79_21740</name>
</gene>
<sequence length="69" mass="7661">MKCTQCGSTDLDSGFIEDSGERSKGYSRWIAGPLEIGLLGGARRLGKPRWAIEAFRCVQCSHLELFARQ</sequence>
<accession>A0A941AKT2</accession>
<keyword evidence="3" id="KW-1185">Reference proteome</keyword>
<dbReference type="RefSeq" id="WP_210157720.1">
    <property type="nucleotide sequence ID" value="NZ_JAFCNB010000012.1"/>
</dbReference>
<proteinExistence type="predicted"/>
<dbReference type="Proteomes" id="UP000674234">
    <property type="component" value="Unassembled WGS sequence"/>
</dbReference>
<evidence type="ECO:0000313" key="3">
    <source>
        <dbReference type="Proteomes" id="UP000674234"/>
    </source>
</evidence>
<evidence type="ECO:0000313" key="2">
    <source>
        <dbReference type="EMBL" id="MBP2706437.1"/>
    </source>
</evidence>
<comment type="caution">
    <text evidence="2">The sequence shown here is derived from an EMBL/GenBank/DDBJ whole genome shotgun (WGS) entry which is preliminary data.</text>
</comment>
<dbReference type="EMBL" id="JAFCNB010000012">
    <property type="protein sequence ID" value="MBP2706437.1"/>
    <property type="molecule type" value="Genomic_DNA"/>
</dbReference>